<dbReference type="AlphaFoldDB" id="A0A9X1YLH5"/>
<dbReference type="Proteomes" id="UP001139353">
    <property type="component" value="Unassembled WGS sequence"/>
</dbReference>
<dbReference type="SUPFAM" id="SSF88713">
    <property type="entry name" value="Glycoside hydrolase/deacetylase"/>
    <property type="match status" value="1"/>
</dbReference>
<comment type="caution">
    <text evidence="1">The sequence shown here is derived from an EMBL/GenBank/DDBJ whole genome shotgun (WGS) entry which is preliminary data.</text>
</comment>
<dbReference type="InterPro" id="IPR011330">
    <property type="entry name" value="Glyco_hydro/deAcase_b/a-brl"/>
</dbReference>
<accession>A0A9X1YLH5</accession>
<sequence>MSRFIVRFDDICPGMDWSRFAPFEAFFAAHPRIKPLLGVVPDNRDPKLDVQPRVADFWARVRSWRDQGWTIAQHGYTHVYSRPGGGLLGIGSKSEFTGLPLAEQQRMLAAGQAILQAEGVWQPYFMAPSHSFDLDTLRALRALGFKGVTDGFGVYPYEVEGLTLVPQLLATPRHLGFGLYTICLHTNEMNPQRTDAMLRFMADHEHAFIGFEEALARRAPAGLGAPLRAVTQAALHAARRRRH</sequence>
<dbReference type="InterPro" id="IPR018763">
    <property type="entry name" value="DUF2334"/>
</dbReference>
<name>A0A9X1YLH5_9BURK</name>
<dbReference type="Gene3D" id="3.20.20.370">
    <property type="entry name" value="Glycoside hydrolase/deacetylase"/>
    <property type="match status" value="1"/>
</dbReference>
<evidence type="ECO:0000313" key="2">
    <source>
        <dbReference type="Proteomes" id="UP001139353"/>
    </source>
</evidence>
<dbReference type="EMBL" id="JAJLJH010000008">
    <property type="protein sequence ID" value="MCK9688358.1"/>
    <property type="molecule type" value="Genomic_DNA"/>
</dbReference>
<evidence type="ECO:0000313" key="1">
    <source>
        <dbReference type="EMBL" id="MCK9688358.1"/>
    </source>
</evidence>
<reference evidence="1" key="1">
    <citation type="submission" date="2021-11" db="EMBL/GenBank/DDBJ databases">
        <title>BS-T2-15 a new species belonging to the Comamonadaceae family isolated from the soil of a French oak forest.</title>
        <authorList>
            <person name="Mieszkin S."/>
            <person name="Alain K."/>
        </authorList>
    </citation>
    <scope>NUCLEOTIDE SEQUENCE</scope>
    <source>
        <strain evidence="1">BS-T2-15</strain>
    </source>
</reference>
<dbReference type="Pfam" id="PF10096">
    <property type="entry name" value="DUF2334"/>
    <property type="match status" value="1"/>
</dbReference>
<organism evidence="1 2">
    <name type="scientific">Scleromatobacter humisilvae</name>
    <dbReference type="NCBI Taxonomy" id="2897159"/>
    <lineage>
        <taxon>Bacteria</taxon>
        <taxon>Pseudomonadati</taxon>
        <taxon>Pseudomonadota</taxon>
        <taxon>Betaproteobacteria</taxon>
        <taxon>Burkholderiales</taxon>
        <taxon>Sphaerotilaceae</taxon>
        <taxon>Scleromatobacter</taxon>
    </lineage>
</organism>
<gene>
    <name evidence="1" type="ORF">LPC04_21840</name>
</gene>
<dbReference type="GO" id="GO:0005975">
    <property type="term" value="P:carbohydrate metabolic process"/>
    <property type="evidence" value="ECO:0007669"/>
    <property type="project" value="InterPro"/>
</dbReference>
<proteinExistence type="predicted"/>
<dbReference type="RefSeq" id="WP_275684400.1">
    <property type="nucleotide sequence ID" value="NZ_JAJLJH010000008.1"/>
</dbReference>
<keyword evidence="2" id="KW-1185">Reference proteome</keyword>
<protein>
    <submittedName>
        <fullName evidence="1">DUF2334 domain-containing protein</fullName>
    </submittedName>
</protein>